<evidence type="ECO:0000313" key="3">
    <source>
        <dbReference type="Proteomes" id="UP000593560"/>
    </source>
</evidence>
<keyword evidence="3" id="KW-1185">Reference proteome</keyword>
<evidence type="ECO:0000313" key="2">
    <source>
        <dbReference type="EMBL" id="MBA0807985.1"/>
    </source>
</evidence>
<dbReference type="Proteomes" id="UP000593560">
    <property type="component" value="Unassembled WGS sequence"/>
</dbReference>
<accession>A0A7J9HGE9</accession>
<name>A0A7J9HGE9_9ROSI</name>
<feature type="region of interest" description="Disordered" evidence="1">
    <location>
        <begin position="28"/>
        <end position="47"/>
    </location>
</feature>
<gene>
    <name evidence="2" type="ORF">Gohar_023754</name>
</gene>
<comment type="caution">
    <text evidence="2">The sequence shown here is derived from an EMBL/GenBank/DDBJ whole genome shotgun (WGS) entry which is preliminary data.</text>
</comment>
<dbReference type="AlphaFoldDB" id="A0A7J9HGE9"/>
<organism evidence="2 3">
    <name type="scientific">Gossypium harknessii</name>
    <dbReference type="NCBI Taxonomy" id="34285"/>
    <lineage>
        <taxon>Eukaryota</taxon>
        <taxon>Viridiplantae</taxon>
        <taxon>Streptophyta</taxon>
        <taxon>Embryophyta</taxon>
        <taxon>Tracheophyta</taxon>
        <taxon>Spermatophyta</taxon>
        <taxon>Magnoliopsida</taxon>
        <taxon>eudicotyledons</taxon>
        <taxon>Gunneridae</taxon>
        <taxon>Pentapetalae</taxon>
        <taxon>rosids</taxon>
        <taxon>malvids</taxon>
        <taxon>Malvales</taxon>
        <taxon>Malvaceae</taxon>
        <taxon>Malvoideae</taxon>
        <taxon>Gossypium</taxon>
    </lineage>
</organism>
<protein>
    <submittedName>
        <fullName evidence="2">Uncharacterized protein</fullName>
    </submittedName>
</protein>
<sequence length="78" mass="8458">MCVGFASVRTQHVMGGIIQSHVQSLRSSDDSFCPESHDKGHPSNFKSKSWQLQLHGNSLSKEYIELRGHSTGGAATSS</sequence>
<dbReference type="EMBL" id="JABFAD010000009">
    <property type="protein sequence ID" value="MBA0807985.1"/>
    <property type="molecule type" value="Genomic_DNA"/>
</dbReference>
<evidence type="ECO:0000256" key="1">
    <source>
        <dbReference type="SAM" id="MobiDB-lite"/>
    </source>
</evidence>
<proteinExistence type="predicted"/>
<reference evidence="2 3" key="1">
    <citation type="journal article" date="2019" name="Genome Biol. Evol.">
        <title>Insights into the evolution of the New World diploid cottons (Gossypium, subgenus Houzingenia) based on genome sequencing.</title>
        <authorList>
            <person name="Grover C.E."/>
            <person name="Arick M.A. 2nd"/>
            <person name="Thrash A."/>
            <person name="Conover J.L."/>
            <person name="Sanders W.S."/>
            <person name="Peterson D.G."/>
            <person name="Frelichowski J.E."/>
            <person name="Scheffler J.A."/>
            <person name="Scheffler B.E."/>
            <person name="Wendel J.F."/>
        </authorList>
    </citation>
    <scope>NUCLEOTIDE SEQUENCE [LARGE SCALE GENOMIC DNA]</scope>
    <source>
        <strain evidence="2">0</strain>
        <tissue evidence="2">Leaf</tissue>
    </source>
</reference>